<name>A0ACD1AA37_9FIRM</name>
<keyword evidence="2" id="KW-1185">Reference proteome</keyword>
<proteinExistence type="predicted"/>
<sequence length="434" mass="49209">MSEARNGKDRILEIGGISVPDLAKACGTPLFVYDEKELDQQMSDYKTYFRSDQFETEVIYASKAFTCKALLQMLDQNGLSLDVVSGGELYMAKQAGFPMERIYFHGNNKTDEEIKLALDLGCKTIVLDSLMECERVVTLADSKGCSTEVMIRINPGITAHTHKYIITGNLDSKFGVMFHDEETILKMLDLVKNSKFTTFTGFHAHIGSQIFDLRAYDAVIERLIKYIKKLNRDHKIEIECLDFGGGFGVRYTEEDQPNEVQEVCSRIIKKCEEELLKYDLHLKKIMIEPGRSIVAEAGNTIYQVGFMKKTPNKEYLFVDGGMTDNIRVALYDARYDCDLAEKMDREKEYRYTVAGKCCESGDILIEDAMLPKAETGDLLIVYGTGAYGYSMANNYNRISRPAVVFVKDGKARIVIKRESYSDQLRLEANEEVII</sequence>
<reference evidence="1" key="1">
    <citation type="submission" date="2019-08" db="EMBL/GenBank/DDBJ databases">
        <title>Genome sequence of Clostridiales bacterium MT110.</title>
        <authorList>
            <person name="Cao J."/>
        </authorList>
    </citation>
    <scope>NUCLEOTIDE SEQUENCE</scope>
    <source>
        <strain evidence="1">MT110</strain>
    </source>
</reference>
<dbReference type="EC" id="4.1.1.20" evidence="1"/>
<evidence type="ECO:0000313" key="2">
    <source>
        <dbReference type="Proteomes" id="UP000594014"/>
    </source>
</evidence>
<evidence type="ECO:0000313" key="1">
    <source>
        <dbReference type="EMBL" id="QOX63289.1"/>
    </source>
</evidence>
<gene>
    <name evidence="1" type="primary">lysA</name>
    <name evidence="1" type="ORF">FRZ06_07975</name>
</gene>
<protein>
    <submittedName>
        <fullName evidence="1">Diaminopimelate decarboxylase</fullName>
        <ecNumber evidence="1">4.1.1.20</ecNumber>
    </submittedName>
</protein>
<keyword evidence="1" id="KW-0456">Lyase</keyword>
<organism evidence="1 2">
    <name type="scientific">Anoxybacterium hadale</name>
    <dbReference type="NCBI Taxonomy" id="3408580"/>
    <lineage>
        <taxon>Bacteria</taxon>
        <taxon>Bacillati</taxon>
        <taxon>Bacillota</taxon>
        <taxon>Clostridia</taxon>
        <taxon>Peptostreptococcales</taxon>
        <taxon>Anaerovoracaceae</taxon>
        <taxon>Anoxybacterium</taxon>
    </lineage>
</organism>
<dbReference type="EMBL" id="CP042469">
    <property type="protein sequence ID" value="QOX63289.1"/>
    <property type="molecule type" value="Genomic_DNA"/>
</dbReference>
<accession>A0ACD1AA37</accession>
<dbReference type="Proteomes" id="UP000594014">
    <property type="component" value="Chromosome"/>
</dbReference>